<dbReference type="Gene3D" id="2.40.70.10">
    <property type="entry name" value="Acid Proteases"/>
    <property type="match status" value="1"/>
</dbReference>
<evidence type="ECO:0000256" key="1">
    <source>
        <dbReference type="ARBA" id="ARBA00010879"/>
    </source>
</evidence>
<dbReference type="InterPro" id="IPR043128">
    <property type="entry name" value="Rev_trsase/Diguanyl_cyclase"/>
</dbReference>
<evidence type="ECO:0000256" key="7">
    <source>
        <dbReference type="ARBA" id="ARBA00022842"/>
    </source>
</evidence>
<feature type="compositionally biased region" description="Basic and acidic residues" evidence="15">
    <location>
        <begin position="560"/>
        <end position="571"/>
    </location>
</feature>
<feature type="domain" description="Reverse transcriptase" evidence="17">
    <location>
        <begin position="850"/>
        <end position="1029"/>
    </location>
</feature>
<dbReference type="Pfam" id="PF17921">
    <property type="entry name" value="Integrase_H2C2"/>
    <property type="match status" value="1"/>
</dbReference>
<dbReference type="FunFam" id="3.10.20.370:FF:000003">
    <property type="entry name" value="Transposon Tf2-6 polyprotein"/>
    <property type="match status" value="1"/>
</dbReference>
<dbReference type="FunFam" id="1.10.340.70:FF:000017">
    <property type="entry name" value="Uncharacterized protein"/>
    <property type="match status" value="1"/>
</dbReference>
<dbReference type="GO" id="GO:0015074">
    <property type="term" value="P:DNA integration"/>
    <property type="evidence" value="ECO:0007669"/>
    <property type="project" value="UniProtKB-KW"/>
</dbReference>
<dbReference type="Gene3D" id="3.10.10.10">
    <property type="entry name" value="HIV Type 1 Reverse Transcriptase, subunit A, domain 1"/>
    <property type="match status" value="1"/>
</dbReference>
<dbReference type="CDD" id="cd09274">
    <property type="entry name" value="RNase_HI_RT_Ty3"/>
    <property type="match status" value="1"/>
</dbReference>
<feature type="compositionally biased region" description="Polar residues" evidence="15">
    <location>
        <begin position="214"/>
        <end position="226"/>
    </location>
</feature>
<dbReference type="GO" id="GO:0003677">
    <property type="term" value="F:DNA binding"/>
    <property type="evidence" value="ECO:0007669"/>
    <property type="project" value="UniProtKB-KW"/>
</dbReference>
<reference evidence="19" key="1">
    <citation type="submission" date="2009-12" db="EMBL/GenBank/DDBJ databases">
        <title>The Genome Sequence of Anolis carolinensis (Green Anole Lizard).</title>
        <authorList>
            <consortium name="The Genome Sequencing Platform"/>
            <person name="Di Palma F."/>
            <person name="Alfoldi J."/>
            <person name="Heiman D."/>
            <person name="Young S."/>
            <person name="Grabherr M."/>
            <person name="Johnson J."/>
            <person name="Lander E.S."/>
            <person name="Lindblad-Toh K."/>
        </authorList>
    </citation>
    <scope>NUCLEOTIDE SEQUENCE [LARGE SCALE GENOMIC DNA]</scope>
    <source>
        <strain evidence="19">JBL SC #1</strain>
    </source>
</reference>
<dbReference type="Pfam" id="PF00665">
    <property type="entry name" value="rve"/>
    <property type="match status" value="1"/>
</dbReference>
<evidence type="ECO:0000313" key="20">
    <source>
        <dbReference type="Proteomes" id="UP000001646"/>
    </source>
</evidence>
<keyword evidence="3" id="KW-0645">Protease</keyword>
<dbReference type="InterPro" id="IPR036875">
    <property type="entry name" value="Znf_CCHC_sf"/>
</dbReference>
<dbReference type="FunFam" id="3.30.420.10:FF:000032">
    <property type="entry name" value="Retrovirus-related Pol polyprotein from transposon 297-like Protein"/>
    <property type="match status" value="1"/>
</dbReference>
<dbReference type="FunFam" id="2.40.70.10:FF:000148">
    <property type="entry name" value="Uncharacterized protein"/>
    <property type="match status" value="1"/>
</dbReference>
<dbReference type="InterPro" id="IPR001584">
    <property type="entry name" value="Integrase_cat-core"/>
</dbReference>
<evidence type="ECO:0000256" key="11">
    <source>
        <dbReference type="ARBA" id="ARBA00023125"/>
    </source>
</evidence>
<dbReference type="GO" id="GO:0008270">
    <property type="term" value="F:zinc ion binding"/>
    <property type="evidence" value="ECO:0007669"/>
    <property type="project" value="UniProtKB-KW"/>
</dbReference>
<keyword evidence="5" id="KW-0064">Aspartyl protease</keyword>
<evidence type="ECO:0000256" key="12">
    <source>
        <dbReference type="ARBA" id="ARBA00023172"/>
    </source>
</evidence>
<dbReference type="InterPro" id="IPR021109">
    <property type="entry name" value="Peptidase_aspartic_dom_sf"/>
</dbReference>
<keyword evidence="20" id="KW-1185">Reference proteome</keyword>
<dbReference type="InterPro" id="IPR050951">
    <property type="entry name" value="Retrovirus_Pol_polyprotein"/>
</dbReference>
<keyword evidence="10" id="KW-0239">DNA-directed DNA polymerase</keyword>
<dbReference type="GO" id="GO:0003964">
    <property type="term" value="F:RNA-directed DNA polymerase activity"/>
    <property type="evidence" value="ECO:0007669"/>
    <property type="project" value="UniProtKB-KW"/>
</dbReference>
<evidence type="ECO:0000259" key="16">
    <source>
        <dbReference type="PROSITE" id="PS50158"/>
    </source>
</evidence>
<dbReference type="InParanoid" id="A0A803TYC7"/>
<dbReference type="EC" id="3.1.26.4" evidence="2"/>
<keyword evidence="14" id="KW-0862">Zinc</keyword>
<keyword evidence="7" id="KW-0460">Magnesium</keyword>
<feature type="region of interest" description="Disordered" evidence="15">
    <location>
        <begin position="605"/>
        <end position="635"/>
    </location>
</feature>
<dbReference type="CDD" id="cd00303">
    <property type="entry name" value="retropepsin_like"/>
    <property type="match status" value="1"/>
</dbReference>
<keyword evidence="10" id="KW-0808">Transferase</keyword>
<dbReference type="PANTHER" id="PTHR37984">
    <property type="entry name" value="PROTEIN CBG26694"/>
    <property type="match status" value="1"/>
</dbReference>
<dbReference type="InterPro" id="IPR036397">
    <property type="entry name" value="RNaseH_sf"/>
</dbReference>
<dbReference type="SUPFAM" id="SSF56672">
    <property type="entry name" value="DNA/RNA polymerases"/>
    <property type="match status" value="1"/>
</dbReference>
<keyword evidence="10" id="KW-0548">Nucleotidyltransferase</keyword>
<dbReference type="Pfam" id="PF24626">
    <property type="entry name" value="SH3_Tf2-1"/>
    <property type="match status" value="1"/>
</dbReference>
<dbReference type="Gene3D" id="1.10.340.70">
    <property type="match status" value="1"/>
</dbReference>
<dbReference type="FunFam" id="3.30.70.270:FF:000026">
    <property type="entry name" value="Transposon Ty3-G Gag-Pol polyprotein"/>
    <property type="match status" value="1"/>
</dbReference>
<dbReference type="SMART" id="SM00343">
    <property type="entry name" value="ZnF_C2HC"/>
    <property type="match status" value="1"/>
</dbReference>
<name>A0A803TYC7_ANOCA</name>
<dbReference type="Gene3D" id="3.10.20.370">
    <property type="match status" value="1"/>
</dbReference>
<feature type="compositionally biased region" description="Basic and acidic residues" evidence="15">
    <location>
        <begin position="202"/>
        <end position="212"/>
    </location>
</feature>
<dbReference type="PROSITE" id="PS50158">
    <property type="entry name" value="ZF_CCHC"/>
    <property type="match status" value="1"/>
</dbReference>
<dbReference type="Proteomes" id="UP000001646">
    <property type="component" value="Unplaced"/>
</dbReference>
<dbReference type="CDD" id="cd01647">
    <property type="entry name" value="RT_LTR"/>
    <property type="match status" value="1"/>
</dbReference>
<feature type="region of interest" description="Disordered" evidence="15">
    <location>
        <begin position="131"/>
        <end position="157"/>
    </location>
</feature>
<dbReference type="Gene3D" id="3.30.70.270">
    <property type="match status" value="2"/>
</dbReference>
<dbReference type="SUPFAM" id="SSF53098">
    <property type="entry name" value="Ribonuclease H-like"/>
    <property type="match status" value="1"/>
</dbReference>
<reference evidence="19" key="2">
    <citation type="submission" date="2025-08" db="UniProtKB">
        <authorList>
            <consortium name="Ensembl"/>
        </authorList>
    </citation>
    <scope>IDENTIFICATION</scope>
</reference>
<proteinExistence type="inferred from homology"/>
<dbReference type="PROSITE" id="PS50994">
    <property type="entry name" value="INTEGRASE"/>
    <property type="match status" value="1"/>
</dbReference>
<dbReference type="SUPFAM" id="SSF57756">
    <property type="entry name" value="Retrovirus zinc finger-like domains"/>
    <property type="match status" value="1"/>
</dbReference>
<dbReference type="GeneTree" id="ENSGT01040000240511"/>
<evidence type="ECO:0000256" key="9">
    <source>
        <dbReference type="ARBA" id="ARBA00022918"/>
    </source>
</evidence>
<feature type="compositionally biased region" description="Basic and acidic residues" evidence="15">
    <location>
        <begin position="621"/>
        <end position="635"/>
    </location>
</feature>
<keyword evidence="11" id="KW-0238">DNA-binding</keyword>
<dbReference type="GO" id="GO:0004190">
    <property type="term" value="F:aspartic-type endopeptidase activity"/>
    <property type="evidence" value="ECO:0007669"/>
    <property type="project" value="UniProtKB-KW"/>
</dbReference>
<evidence type="ECO:0000256" key="8">
    <source>
        <dbReference type="ARBA" id="ARBA00022908"/>
    </source>
</evidence>
<dbReference type="InterPro" id="IPR043502">
    <property type="entry name" value="DNA/RNA_pol_sf"/>
</dbReference>
<keyword evidence="6" id="KW-0378">Hydrolase</keyword>
<dbReference type="GO" id="GO:0006508">
    <property type="term" value="P:proteolysis"/>
    <property type="evidence" value="ECO:0007669"/>
    <property type="project" value="UniProtKB-KW"/>
</dbReference>
<evidence type="ECO:0000256" key="5">
    <source>
        <dbReference type="ARBA" id="ARBA00022750"/>
    </source>
</evidence>
<evidence type="ECO:0000259" key="17">
    <source>
        <dbReference type="PROSITE" id="PS50878"/>
    </source>
</evidence>
<feature type="domain" description="Integrase catalytic" evidence="18">
    <location>
        <begin position="1410"/>
        <end position="1569"/>
    </location>
</feature>
<evidence type="ECO:0000256" key="3">
    <source>
        <dbReference type="ARBA" id="ARBA00022670"/>
    </source>
</evidence>
<keyword evidence="4" id="KW-0479">Metal-binding</keyword>
<feature type="region of interest" description="Disordered" evidence="15">
    <location>
        <begin position="547"/>
        <end position="582"/>
    </location>
</feature>
<dbReference type="InterPro" id="IPR041577">
    <property type="entry name" value="RT_RNaseH_2"/>
</dbReference>
<evidence type="ECO:0000256" key="14">
    <source>
        <dbReference type="PROSITE-ProRule" id="PRU00047"/>
    </source>
</evidence>
<evidence type="ECO:0000256" key="10">
    <source>
        <dbReference type="ARBA" id="ARBA00022932"/>
    </source>
</evidence>
<protein>
    <recommendedName>
        <fullName evidence="13">Gypsy retrotransposon integrase-like protein 1</fullName>
        <ecNumber evidence="2">3.1.26.4</ecNumber>
    </recommendedName>
</protein>
<dbReference type="PANTHER" id="PTHR37984:SF15">
    <property type="entry name" value="INTEGRASE CATALYTIC DOMAIN-CONTAINING PROTEIN"/>
    <property type="match status" value="1"/>
</dbReference>
<dbReference type="InterPro" id="IPR041588">
    <property type="entry name" value="Integrase_H2C2"/>
</dbReference>
<comment type="similarity">
    <text evidence="1">Belongs to the beta type-B retroviral polymerase family. HERV class-II K(HML-2) pol subfamily.</text>
</comment>
<dbReference type="Gene3D" id="3.30.420.10">
    <property type="entry name" value="Ribonuclease H-like superfamily/Ribonuclease H"/>
    <property type="match status" value="1"/>
</dbReference>
<dbReference type="InterPro" id="IPR056924">
    <property type="entry name" value="SH3_Tf2-1"/>
</dbReference>
<feature type="region of interest" description="Disordered" evidence="15">
    <location>
        <begin position="260"/>
        <end position="287"/>
    </location>
</feature>
<keyword evidence="14" id="KW-0863">Zinc-finger</keyword>
<dbReference type="Pfam" id="PF03732">
    <property type="entry name" value="Retrotrans_gag"/>
    <property type="match status" value="1"/>
</dbReference>
<reference evidence="19" key="3">
    <citation type="submission" date="2025-09" db="UniProtKB">
        <authorList>
            <consortium name="Ensembl"/>
        </authorList>
    </citation>
    <scope>IDENTIFICATION</scope>
</reference>
<feature type="region of interest" description="Disordered" evidence="15">
    <location>
        <begin position="196"/>
        <end position="233"/>
    </location>
</feature>
<evidence type="ECO:0000256" key="15">
    <source>
        <dbReference type="SAM" id="MobiDB-lite"/>
    </source>
</evidence>
<evidence type="ECO:0000313" key="19">
    <source>
        <dbReference type="Ensembl" id="ENSACAP00000040217.1"/>
    </source>
</evidence>
<evidence type="ECO:0000256" key="4">
    <source>
        <dbReference type="ARBA" id="ARBA00022723"/>
    </source>
</evidence>
<evidence type="ECO:0000259" key="18">
    <source>
        <dbReference type="PROSITE" id="PS50994"/>
    </source>
</evidence>
<evidence type="ECO:0000256" key="13">
    <source>
        <dbReference type="ARBA" id="ARBA00039658"/>
    </source>
</evidence>
<dbReference type="PROSITE" id="PS50878">
    <property type="entry name" value="RT_POL"/>
    <property type="match status" value="1"/>
</dbReference>
<dbReference type="InterPro" id="IPR012337">
    <property type="entry name" value="RNaseH-like_sf"/>
</dbReference>
<accession>A0A803TYC7</accession>
<dbReference type="Ensembl" id="ENSACAT00000050745.1">
    <property type="protein sequence ID" value="ENSACAP00000040217.1"/>
    <property type="gene ID" value="ENSACAG00000039793.1"/>
</dbReference>
<dbReference type="GO" id="GO:0003887">
    <property type="term" value="F:DNA-directed DNA polymerase activity"/>
    <property type="evidence" value="ECO:0007669"/>
    <property type="project" value="UniProtKB-KW"/>
</dbReference>
<dbReference type="GO" id="GO:0004523">
    <property type="term" value="F:RNA-DNA hybrid ribonuclease activity"/>
    <property type="evidence" value="ECO:0007669"/>
    <property type="project" value="UniProtKB-EC"/>
</dbReference>
<feature type="domain" description="CCHC-type" evidence="16">
    <location>
        <begin position="589"/>
        <end position="602"/>
    </location>
</feature>
<keyword evidence="8" id="KW-0229">DNA integration</keyword>
<dbReference type="GO" id="GO:0006310">
    <property type="term" value="P:DNA recombination"/>
    <property type="evidence" value="ECO:0007669"/>
    <property type="project" value="UniProtKB-KW"/>
</dbReference>
<sequence length="1699" mass="191850">MSSLCGNSRNVRQGVGFGDDIYVWCYVATKVIKLLVCKHYVILDFFQVVCSSIKIGLIAAVFDLRSCWSFEVSVTFMSRIPILTLLRSRSEVKMSGGGDQSPKGAEGPLPEARPLGEETLQAIASSTGYPRPNGITQRIPRGGRGVSAAAETSWGSGGSMPETVALRLSILETNLSRLSETVGRLVPLLEENLQREPTQYGAEKEPSKDEAWSQRGQRASTQSPTATGGGGDEEYWQELEFRERMAREEDRQRALEALRPPTPTVLPTPRMGVGVERPRGPGIGSSGLVEECEEEPEIHGDGEDAPYGEGMRSAGATAGPAFRWVEGPTAAAEFRGPRGTTAGLGRGVIKGPAQGNLMQLLPRPPMQRQRAAEWMPRREELKLEYGGESSELNFFLIGIRGYMEDNAHTFPSEGSMVRAIDNTLKRGAASWYVQLHARRDPCLGSVPQFLAALENRFRDPLEQLRARDQLKGIKQRDKTVPEYAEEFLHLAERVPEWSEVTKVEIFKEGLRPEVFSWAAHRDDPETLQGWIQLAGRVESTLSQVKRFRSGGGQQRPVARGRGETRKQERPGGRPGIPFKGDDNRPKPGCFVCGKTGHRAAECWARKGEPPKASKPTPAAGRRAEEEVRAPESPERLVSQDKRMLVVPICLSGLENRATCRAFVDCGCSRNIITPELAGALKCQQTLLDSPIAFSQLDGSVAAGEVSTKEIQGIPCKIGKWEGRISFVIAPIATYNIILGIPWLEQANPEVDWKGKSLAFKEQQTQWEISKIAEEESEGDEAGEIDQELLPPEYRDFVDVFNQKEASKLPPKRNIEVEIEITPRANLPKPKVYPMSVQEKEELRKYIDKNLARGFIKPSSSPLGAPVLFRRKKDNSLRLCIDYRNLNAITKDNKYPMPLVKDLITVLKKGSIFTKLDLIEAFHKLRIKPEDTWKTAFSCAFGHFEYQILPFGLKNGGACFMQLINEILHPLLYRGVFIFLDDILIVSEDREQHIELVREVLQKLREAKLYAKLSKCEFNKTQIDFLGYRISPEGLAMDPSKVSDVREWGVPQTRRQLQSFLGFANFYRSFIKGFAQITAPLTELLKTKGKGETAKVKAPGAKLSWTPECQKAFETLKERFTEEPVLKHPDIQSPFIIHCDASDCAYGAVLLQKDQNGNLKPCGYLSRKFSETEKCWPIWEKEALAILKALECWRHFLEGSGIPFEIWSDHKNLQYLKSPRKLSPKQIRWAQYFSRFDFQLKFFQGKQNVLADALSRMPQHEDITTAKEGTLFSEKQWGLAVSTRAQAQRESTATIKFDKEDSWEKELRQSYEGDQWILSNAEKGEQKGGFWFVKKKLYIPAILRIKILHRFHNNQSAGHMGITKTTKAIAKHCWWPGMRKDIKNYVIQCDDCARNKSRGGKPMGLLQSVAEPTRPWECVAMDFVGELPVSRGHRYIWTVLDLFSKQAHFIALTKLPSAEKLAELYINHIYKLHGCPSRVVSDRGVQFTAKFWEKFLEMLGAERSLSSAFHPMTNGAVERTQQTLGQFLRMYSNMRQNDWSKWLAFAELAFNSTIHSATNKTPFEVVYGYEIQPLPQLPRWAENEETGAGKWKTQMLECWSQVTASLKEAHKKYKTFADRKRVEGDKLEKGDLVWLSTQNIKLGLPSRKLGPKFIGPFRIQDVINEVTFQLSLPKSLGKIHPVFHRSLLKKYMGTLDKMDT</sequence>
<keyword evidence="9" id="KW-0695">RNA-directed DNA polymerase</keyword>
<dbReference type="InterPro" id="IPR001878">
    <property type="entry name" value="Znf_CCHC"/>
</dbReference>
<organism evidence="19 20">
    <name type="scientific">Anolis carolinensis</name>
    <name type="common">Green anole</name>
    <name type="synonym">American chameleon</name>
    <dbReference type="NCBI Taxonomy" id="28377"/>
    <lineage>
        <taxon>Eukaryota</taxon>
        <taxon>Metazoa</taxon>
        <taxon>Chordata</taxon>
        <taxon>Craniata</taxon>
        <taxon>Vertebrata</taxon>
        <taxon>Euteleostomi</taxon>
        <taxon>Lepidosauria</taxon>
        <taxon>Squamata</taxon>
        <taxon>Bifurcata</taxon>
        <taxon>Unidentata</taxon>
        <taxon>Episquamata</taxon>
        <taxon>Toxicofera</taxon>
        <taxon>Iguania</taxon>
        <taxon>Dactyloidae</taxon>
        <taxon>Anolis</taxon>
    </lineage>
</organism>
<keyword evidence="12" id="KW-0233">DNA recombination</keyword>
<evidence type="ECO:0000256" key="6">
    <source>
        <dbReference type="ARBA" id="ARBA00022801"/>
    </source>
</evidence>
<dbReference type="Pfam" id="PF17919">
    <property type="entry name" value="RT_RNaseH_2"/>
    <property type="match status" value="1"/>
</dbReference>
<dbReference type="InterPro" id="IPR005162">
    <property type="entry name" value="Retrotrans_gag_dom"/>
</dbReference>
<dbReference type="Pfam" id="PF00078">
    <property type="entry name" value="RVT_1"/>
    <property type="match status" value="1"/>
</dbReference>
<evidence type="ECO:0000256" key="2">
    <source>
        <dbReference type="ARBA" id="ARBA00012180"/>
    </source>
</evidence>
<dbReference type="InterPro" id="IPR000477">
    <property type="entry name" value="RT_dom"/>
</dbReference>